<dbReference type="Gene3D" id="3.40.50.300">
    <property type="entry name" value="P-loop containing nucleotide triphosphate hydrolases"/>
    <property type="match status" value="1"/>
</dbReference>
<protein>
    <submittedName>
        <fullName evidence="4">Uncharacterized protein</fullName>
    </submittedName>
</protein>
<keyword evidence="1" id="KW-0547">Nucleotide-binding</keyword>
<dbReference type="GO" id="GO:0003924">
    <property type="term" value="F:GTPase activity"/>
    <property type="evidence" value="ECO:0007669"/>
    <property type="project" value="InterPro"/>
</dbReference>
<dbReference type="InterPro" id="IPR027417">
    <property type="entry name" value="P-loop_NTPase"/>
</dbReference>
<name>A0A7S3AUB9_9EUKA</name>
<organism evidence="4">
    <name type="scientific">Haptolina ericina</name>
    <dbReference type="NCBI Taxonomy" id="156174"/>
    <lineage>
        <taxon>Eukaryota</taxon>
        <taxon>Haptista</taxon>
        <taxon>Haptophyta</taxon>
        <taxon>Prymnesiophyceae</taxon>
        <taxon>Prymnesiales</taxon>
        <taxon>Prymnesiaceae</taxon>
        <taxon>Haptolina</taxon>
    </lineage>
</organism>
<dbReference type="PANTHER" id="PTHR11711">
    <property type="entry name" value="ADP RIBOSYLATION FACTOR-RELATED"/>
    <property type="match status" value="1"/>
</dbReference>
<evidence type="ECO:0000256" key="3">
    <source>
        <dbReference type="SAM" id="MobiDB-lite"/>
    </source>
</evidence>
<evidence type="ECO:0000256" key="1">
    <source>
        <dbReference type="ARBA" id="ARBA00022741"/>
    </source>
</evidence>
<feature type="region of interest" description="Disordered" evidence="3">
    <location>
        <begin position="1"/>
        <end position="21"/>
    </location>
</feature>
<accession>A0A7S3AUB9</accession>
<evidence type="ECO:0000313" key="4">
    <source>
        <dbReference type="EMBL" id="CAE0114867.1"/>
    </source>
</evidence>
<keyword evidence="2" id="KW-0342">GTP-binding</keyword>
<sequence length="171" mass="18259">MAEGKVNQGHSYTPQVITEPEDFQETNSPYRADVIHLAEGVENAKLSGGVEVFAMDTTAPLGLRPFWRTYSNGLDAVVFFVDSSNRLTMGAAGASLKEVFEETSSVTPVLVFCNTGGASPEDVSNAFKLEAEAKDPTKGTRWIKAVGCTASSGEGLREGMEALVAAIPKRR</sequence>
<dbReference type="SUPFAM" id="SSF52540">
    <property type="entry name" value="P-loop containing nucleoside triphosphate hydrolases"/>
    <property type="match status" value="1"/>
</dbReference>
<dbReference type="InterPro" id="IPR024156">
    <property type="entry name" value="Small_GTPase_ARF"/>
</dbReference>
<proteinExistence type="predicted"/>
<dbReference type="GO" id="GO:0005525">
    <property type="term" value="F:GTP binding"/>
    <property type="evidence" value="ECO:0007669"/>
    <property type="project" value="UniProtKB-KW"/>
</dbReference>
<dbReference type="InterPro" id="IPR006689">
    <property type="entry name" value="Small_GTPase_ARF/SAR"/>
</dbReference>
<dbReference type="EMBL" id="HBHX01027828">
    <property type="protein sequence ID" value="CAE0114867.1"/>
    <property type="molecule type" value="Transcribed_RNA"/>
</dbReference>
<dbReference type="Pfam" id="PF00025">
    <property type="entry name" value="Arf"/>
    <property type="match status" value="1"/>
</dbReference>
<evidence type="ECO:0000256" key="2">
    <source>
        <dbReference type="ARBA" id="ARBA00023134"/>
    </source>
</evidence>
<gene>
    <name evidence="4" type="ORF">HERI1096_LOCUS15552</name>
</gene>
<reference evidence="4" key="1">
    <citation type="submission" date="2021-01" db="EMBL/GenBank/DDBJ databases">
        <authorList>
            <person name="Corre E."/>
            <person name="Pelletier E."/>
            <person name="Niang G."/>
            <person name="Scheremetjew M."/>
            <person name="Finn R."/>
            <person name="Kale V."/>
            <person name="Holt S."/>
            <person name="Cochrane G."/>
            <person name="Meng A."/>
            <person name="Brown T."/>
            <person name="Cohen L."/>
        </authorList>
    </citation>
    <scope>NUCLEOTIDE SEQUENCE</scope>
    <source>
        <strain evidence="4">CCMP281</strain>
    </source>
</reference>
<dbReference type="AlphaFoldDB" id="A0A7S3AUB9"/>